<dbReference type="Proteomes" id="UP001379533">
    <property type="component" value="Chromosome"/>
</dbReference>
<dbReference type="PANTHER" id="PTHR36113:SF3">
    <property type="entry name" value="SLL5075 PROTEIN"/>
    <property type="match status" value="1"/>
</dbReference>
<sequence>MQLNHADLQVSNVPETAAFFERHFDFEIQTNRNSTAVIVLSDRSGFVLVLQRKKDDAETYPAGFHIGFRVDDVTIVLEKRAKLLDGGVDVGDILENNRGVMFYFKVPGDILCEVSCPKPLPVAPSRA</sequence>
<protein>
    <submittedName>
        <fullName evidence="2">VOC family protein</fullName>
    </submittedName>
</protein>
<dbReference type="RefSeq" id="WP_394844102.1">
    <property type="nucleotide sequence ID" value="NZ_CP089982.1"/>
</dbReference>
<dbReference type="Gene3D" id="3.10.180.10">
    <property type="entry name" value="2,3-Dihydroxybiphenyl 1,2-Dioxygenase, domain 1"/>
    <property type="match status" value="1"/>
</dbReference>
<dbReference type="Pfam" id="PF00903">
    <property type="entry name" value="Glyoxalase"/>
    <property type="match status" value="1"/>
</dbReference>
<dbReference type="CDD" id="cd06587">
    <property type="entry name" value="VOC"/>
    <property type="match status" value="1"/>
</dbReference>
<dbReference type="SUPFAM" id="SSF54593">
    <property type="entry name" value="Glyoxalase/Bleomycin resistance protein/Dihydroxybiphenyl dioxygenase"/>
    <property type="match status" value="1"/>
</dbReference>
<evidence type="ECO:0000313" key="3">
    <source>
        <dbReference type="Proteomes" id="UP001379533"/>
    </source>
</evidence>
<organism evidence="2 3">
    <name type="scientific">Pendulispora brunnea</name>
    <dbReference type="NCBI Taxonomy" id="2905690"/>
    <lineage>
        <taxon>Bacteria</taxon>
        <taxon>Pseudomonadati</taxon>
        <taxon>Myxococcota</taxon>
        <taxon>Myxococcia</taxon>
        <taxon>Myxococcales</taxon>
        <taxon>Sorangiineae</taxon>
        <taxon>Pendulisporaceae</taxon>
        <taxon>Pendulispora</taxon>
    </lineage>
</organism>
<dbReference type="EMBL" id="CP089982">
    <property type="protein sequence ID" value="WXA93501.1"/>
    <property type="molecule type" value="Genomic_DNA"/>
</dbReference>
<name>A0ABZ2KAU6_9BACT</name>
<proteinExistence type="predicted"/>
<gene>
    <name evidence="2" type="ORF">LZC95_44500</name>
</gene>
<dbReference type="InterPro" id="IPR004360">
    <property type="entry name" value="Glyas_Fos-R_dOase_dom"/>
</dbReference>
<dbReference type="InterPro" id="IPR051332">
    <property type="entry name" value="Fosfomycin_Res_Enzymes"/>
</dbReference>
<dbReference type="InterPro" id="IPR037523">
    <property type="entry name" value="VOC_core"/>
</dbReference>
<evidence type="ECO:0000313" key="2">
    <source>
        <dbReference type="EMBL" id="WXA93501.1"/>
    </source>
</evidence>
<dbReference type="PROSITE" id="PS51819">
    <property type="entry name" value="VOC"/>
    <property type="match status" value="1"/>
</dbReference>
<feature type="domain" description="VOC" evidence="1">
    <location>
        <begin position="2"/>
        <end position="117"/>
    </location>
</feature>
<keyword evidence="3" id="KW-1185">Reference proteome</keyword>
<reference evidence="2 3" key="1">
    <citation type="submission" date="2021-12" db="EMBL/GenBank/DDBJ databases">
        <title>Discovery of the Pendulisporaceae a myxobacterial family with distinct sporulation behavior and unique specialized metabolism.</title>
        <authorList>
            <person name="Garcia R."/>
            <person name="Popoff A."/>
            <person name="Bader C.D."/>
            <person name="Loehr J."/>
            <person name="Walesch S."/>
            <person name="Walt C."/>
            <person name="Boldt J."/>
            <person name="Bunk B."/>
            <person name="Haeckl F.J.F.P.J."/>
            <person name="Gunesch A.P."/>
            <person name="Birkelbach J."/>
            <person name="Nuebel U."/>
            <person name="Pietschmann T."/>
            <person name="Bach T."/>
            <person name="Mueller R."/>
        </authorList>
    </citation>
    <scope>NUCLEOTIDE SEQUENCE [LARGE SCALE GENOMIC DNA]</scope>
    <source>
        <strain evidence="2 3">MSr12523</strain>
    </source>
</reference>
<evidence type="ECO:0000259" key="1">
    <source>
        <dbReference type="PROSITE" id="PS51819"/>
    </source>
</evidence>
<dbReference type="PANTHER" id="PTHR36113">
    <property type="entry name" value="LYASE, PUTATIVE-RELATED-RELATED"/>
    <property type="match status" value="1"/>
</dbReference>
<accession>A0ABZ2KAU6</accession>
<dbReference type="InterPro" id="IPR029068">
    <property type="entry name" value="Glyas_Bleomycin-R_OHBP_Dase"/>
</dbReference>